<evidence type="ECO:0000256" key="1">
    <source>
        <dbReference type="SAM" id="SignalP"/>
    </source>
</evidence>
<dbReference type="OrthoDB" id="203682at2759"/>
<accession>A0A9W7E212</accession>
<proteinExistence type="predicted"/>
<organism evidence="2 3">
    <name type="scientific">Triparma strigata</name>
    <dbReference type="NCBI Taxonomy" id="1606541"/>
    <lineage>
        <taxon>Eukaryota</taxon>
        <taxon>Sar</taxon>
        <taxon>Stramenopiles</taxon>
        <taxon>Ochrophyta</taxon>
        <taxon>Bolidophyceae</taxon>
        <taxon>Parmales</taxon>
        <taxon>Triparmaceae</taxon>
        <taxon>Triparma</taxon>
    </lineage>
</organism>
<gene>
    <name evidence="2" type="ORF">TrST_g3440</name>
</gene>
<dbReference type="EMBL" id="BRXY01000099">
    <property type="protein sequence ID" value="GMH65134.1"/>
    <property type="molecule type" value="Genomic_DNA"/>
</dbReference>
<reference evidence="3" key="1">
    <citation type="journal article" date="2023" name="Commun. Biol.">
        <title>Genome analysis of Parmales, the sister group of diatoms, reveals the evolutionary specialization of diatoms from phago-mixotrophs to photoautotrophs.</title>
        <authorList>
            <person name="Ban H."/>
            <person name="Sato S."/>
            <person name="Yoshikawa S."/>
            <person name="Yamada K."/>
            <person name="Nakamura Y."/>
            <person name="Ichinomiya M."/>
            <person name="Sato N."/>
            <person name="Blanc-Mathieu R."/>
            <person name="Endo H."/>
            <person name="Kuwata A."/>
            <person name="Ogata H."/>
        </authorList>
    </citation>
    <scope>NUCLEOTIDE SEQUENCE [LARGE SCALE GENOMIC DNA]</scope>
    <source>
        <strain evidence="3">NIES 3701</strain>
    </source>
</reference>
<protein>
    <recommendedName>
        <fullName evidence="4">Plastid lipid-associated protein/fibrillin conserved domain-containing protein</fullName>
    </recommendedName>
</protein>
<name>A0A9W7E212_9STRA</name>
<comment type="caution">
    <text evidence="2">The sequence shown here is derived from an EMBL/GenBank/DDBJ whole genome shotgun (WGS) entry which is preliminary data.</text>
</comment>
<dbReference type="Proteomes" id="UP001165085">
    <property type="component" value="Unassembled WGS sequence"/>
</dbReference>
<evidence type="ECO:0008006" key="4">
    <source>
        <dbReference type="Google" id="ProtNLM"/>
    </source>
</evidence>
<feature type="chain" id="PRO_5040832546" description="Plastid lipid-associated protein/fibrillin conserved domain-containing protein" evidence="1">
    <location>
        <begin position="24"/>
        <end position="322"/>
    </location>
</feature>
<keyword evidence="3" id="KW-1185">Reference proteome</keyword>
<evidence type="ECO:0000313" key="2">
    <source>
        <dbReference type="EMBL" id="GMH65134.1"/>
    </source>
</evidence>
<dbReference type="AlphaFoldDB" id="A0A9W7E212"/>
<sequence length="322" mass="35647">MPSYLNRTLPLLLACCLLASVGSFQYSRGSFQFSRVDLAKSATPSATRLGSASVISETSIAENENIGTIKYKILQLGAALDRGQAYNPTSGSYYSGTMAKAKALIQSLPPAPPKAIEDLNGEWELVLSTVPHGIFRSSPFFLAIQEAFSFAENTTAFGEDKANLFFKLHELQTCSWGVSKVGRVAQRFDSETGVMCSEFDTSIFSLTVIPILGWFKLLPTFGGCVVTVSKYKLSDDMRNVEFTVDYTTSRPVEGLQGLGEWIWSVKVPVGFVWKLLPWNKGREAKGSVEHVYCDPQWRVVKDKDGEYFVYTRPVVPRALELN</sequence>
<keyword evidence="1" id="KW-0732">Signal</keyword>
<evidence type="ECO:0000313" key="3">
    <source>
        <dbReference type="Proteomes" id="UP001165085"/>
    </source>
</evidence>
<feature type="signal peptide" evidence="1">
    <location>
        <begin position="1"/>
        <end position="23"/>
    </location>
</feature>